<evidence type="ECO:0000313" key="4">
    <source>
        <dbReference type="Proteomes" id="UP000613266"/>
    </source>
</evidence>
<dbReference type="EMBL" id="JAEDAK010000027">
    <property type="protein sequence ID" value="MBH9579620.1"/>
    <property type="molecule type" value="Genomic_DNA"/>
</dbReference>
<dbReference type="PANTHER" id="PTHR48098:SF6">
    <property type="entry name" value="FERRI-BACILLIBACTIN ESTERASE BESA"/>
    <property type="match status" value="1"/>
</dbReference>
<evidence type="ECO:0000313" key="3">
    <source>
        <dbReference type="EMBL" id="MBH9579620.1"/>
    </source>
</evidence>
<gene>
    <name evidence="3" type="ORF">I7X39_22220</name>
</gene>
<organism evidence="3 4">
    <name type="scientific">Inhella proteolytica</name>
    <dbReference type="NCBI Taxonomy" id="2795029"/>
    <lineage>
        <taxon>Bacteria</taxon>
        <taxon>Pseudomonadati</taxon>
        <taxon>Pseudomonadota</taxon>
        <taxon>Betaproteobacteria</taxon>
        <taxon>Burkholderiales</taxon>
        <taxon>Sphaerotilaceae</taxon>
        <taxon>Inhella</taxon>
    </lineage>
</organism>
<keyword evidence="2" id="KW-0732">Signal</keyword>
<protein>
    <submittedName>
        <fullName evidence="3">Alpha/beta hydrolase</fullName>
    </submittedName>
</protein>
<dbReference type="AlphaFoldDB" id="A0A931NKE5"/>
<keyword evidence="4" id="KW-1185">Reference proteome</keyword>
<dbReference type="RefSeq" id="WP_198113568.1">
    <property type="nucleotide sequence ID" value="NZ_JAEDAK010000027.1"/>
</dbReference>
<dbReference type="Gene3D" id="3.40.50.1820">
    <property type="entry name" value="alpha/beta hydrolase"/>
    <property type="match status" value="1"/>
</dbReference>
<comment type="caution">
    <text evidence="3">The sequence shown here is derived from an EMBL/GenBank/DDBJ whole genome shotgun (WGS) entry which is preliminary data.</text>
</comment>
<proteinExistence type="predicted"/>
<dbReference type="Proteomes" id="UP000613266">
    <property type="component" value="Unassembled WGS sequence"/>
</dbReference>
<evidence type="ECO:0000256" key="2">
    <source>
        <dbReference type="SAM" id="SignalP"/>
    </source>
</evidence>
<dbReference type="SUPFAM" id="SSF53474">
    <property type="entry name" value="alpha/beta-Hydrolases"/>
    <property type="match status" value="1"/>
</dbReference>
<accession>A0A931NKE5</accession>
<dbReference type="Pfam" id="PF00756">
    <property type="entry name" value="Esterase"/>
    <property type="match status" value="1"/>
</dbReference>
<dbReference type="PANTHER" id="PTHR48098">
    <property type="entry name" value="ENTEROCHELIN ESTERASE-RELATED"/>
    <property type="match status" value="1"/>
</dbReference>
<dbReference type="InterPro" id="IPR000801">
    <property type="entry name" value="Esterase-like"/>
</dbReference>
<dbReference type="InterPro" id="IPR050583">
    <property type="entry name" value="Mycobacterial_A85_antigen"/>
</dbReference>
<feature type="compositionally biased region" description="Basic and acidic residues" evidence="1">
    <location>
        <begin position="28"/>
        <end position="39"/>
    </location>
</feature>
<feature type="signal peptide" evidence="2">
    <location>
        <begin position="1"/>
        <end position="23"/>
    </location>
</feature>
<name>A0A931NKE5_9BURK</name>
<feature type="chain" id="PRO_5037528545" evidence="2">
    <location>
        <begin position="24"/>
        <end position="304"/>
    </location>
</feature>
<sequence>MMRRQALIGAATWLAGAPCGATAAPSERTSRPGRIERLELPPGPALDPRPVDVWLPPGYRADRPHAVLYMHDGQMLFDPRGTWNQQAWQVDAVAAPLIASGALRDFIVVGIWNAGAARHAEYFPQGFLPHLPAPLREQLVAERLQGRPRSDAYLRFLVETLKPAVDARYATAPGRESTFLMGSSMGGLISCYGLCEYPEVFGGAACLSTHWIGHFERNPEVPAAALAYLDQKLPAPARVKLWMDRGDQELDAKYDDAQARVDALMAAKGFRAPGFVSRVYPGTGHNETAWSARLAEPLRFLLGR</sequence>
<evidence type="ECO:0000256" key="1">
    <source>
        <dbReference type="SAM" id="MobiDB-lite"/>
    </source>
</evidence>
<dbReference type="GO" id="GO:0016787">
    <property type="term" value="F:hydrolase activity"/>
    <property type="evidence" value="ECO:0007669"/>
    <property type="project" value="UniProtKB-KW"/>
</dbReference>
<dbReference type="InterPro" id="IPR029058">
    <property type="entry name" value="AB_hydrolase_fold"/>
</dbReference>
<keyword evidence="3" id="KW-0378">Hydrolase</keyword>
<feature type="region of interest" description="Disordered" evidence="1">
    <location>
        <begin position="19"/>
        <end position="43"/>
    </location>
</feature>
<reference evidence="3" key="1">
    <citation type="submission" date="2020-12" db="EMBL/GenBank/DDBJ databases">
        <title>The genome sequence of Inhella sp. 1Y17.</title>
        <authorList>
            <person name="Liu Y."/>
        </authorList>
    </citation>
    <scope>NUCLEOTIDE SEQUENCE</scope>
    <source>
        <strain evidence="3">1Y17</strain>
    </source>
</reference>